<gene>
    <name evidence="5" type="ORF">H8707_08160</name>
</gene>
<dbReference type="PRINTS" id="PR00038">
    <property type="entry name" value="HTHLUXR"/>
</dbReference>
<feature type="domain" description="HTH luxR-type" evidence="4">
    <location>
        <begin position="762"/>
        <end position="824"/>
    </location>
</feature>
<dbReference type="InterPro" id="IPR016032">
    <property type="entry name" value="Sig_transdc_resp-reg_C-effctor"/>
</dbReference>
<dbReference type="InterPro" id="IPR027417">
    <property type="entry name" value="P-loop_NTPase"/>
</dbReference>
<dbReference type="SUPFAM" id="SSF46894">
    <property type="entry name" value="C-terminal effector domain of the bipartite response regulators"/>
    <property type="match status" value="1"/>
</dbReference>
<dbReference type="InterPro" id="IPR059106">
    <property type="entry name" value="WHD_MalT"/>
</dbReference>
<name>A0A926EVD0_9FIRM</name>
<dbReference type="Gene3D" id="3.40.50.300">
    <property type="entry name" value="P-loop containing nucleotide triphosphate hydrolases"/>
    <property type="match status" value="1"/>
</dbReference>
<accession>A0A926EVD0</accession>
<keyword evidence="2" id="KW-0238">DNA-binding</keyword>
<evidence type="ECO:0000259" key="4">
    <source>
        <dbReference type="PROSITE" id="PS50043"/>
    </source>
</evidence>
<organism evidence="5 6">
    <name type="scientific">Paratissierella segnis</name>
    <dbReference type="NCBI Taxonomy" id="2763679"/>
    <lineage>
        <taxon>Bacteria</taxon>
        <taxon>Bacillati</taxon>
        <taxon>Bacillota</taxon>
        <taxon>Tissierellia</taxon>
        <taxon>Tissierellales</taxon>
        <taxon>Tissierellaceae</taxon>
        <taxon>Paratissierella</taxon>
    </lineage>
</organism>
<evidence type="ECO:0000256" key="2">
    <source>
        <dbReference type="ARBA" id="ARBA00023125"/>
    </source>
</evidence>
<dbReference type="InterPro" id="IPR036388">
    <property type="entry name" value="WH-like_DNA-bd_sf"/>
</dbReference>
<reference evidence="5" key="1">
    <citation type="submission" date="2020-08" db="EMBL/GenBank/DDBJ databases">
        <title>Genome public.</title>
        <authorList>
            <person name="Liu C."/>
            <person name="Sun Q."/>
        </authorList>
    </citation>
    <scope>NUCLEOTIDE SEQUENCE</scope>
    <source>
        <strain evidence="5">BX21</strain>
    </source>
</reference>
<dbReference type="SUPFAM" id="SSF52540">
    <property type="entry name" value="P-loop containing nucleoside triphosphate hydrolases"/>
    <property type="match status" value="1"/>
</dbReference>
<dbReference type="AlphaFoldDB" id="A0A926EVD0"/>
<dbReference type="Pfam" id="PF25873">
    <property type="entry name" value="WHD_MalT"/>
    <property type="match status" value="1"/>
</dbReference>
<dbReference type="GO" id="GO:0006355">
    <property type="term" value="P:regulation of DNA-templated transcription"/>
    <property type="evidence" value="ECO:0007669"/>
    <property type="project" value="InterPro"/>
</dbReference>
<evidence type="ECO:0000313" key="6">
    <source>
        <dbReference type="Proteomes" id="UP000601171"/>
    </source>
</evidence>
<proteinExistence type="predicted"/>
<keyword evidence="3" id="KW-0804">Transcription</keyword>
<evidence type="ECO:0000313" key="5">
    <source>
        <dbReference type="EMBL" id="MBC8588212.1"/>
    </source>
</evidence>
<dbReference type="Proteomes" id="UP000601171">
    <property type="component" value="Unassembled WGS sequence"/>
</dbReference>
<dbReference type="PROSITE" id="PS50043">
    <property type="entry name" value="HTH_LUXR_2"/>
    <property type="match status" value="1"/>
</dbReference>
<dbReference type="Gene3D" id="1.10.10.10">
    <property type="entry name" value="Winged helix-like DNA-binding domain superfamily/Winged helix DNA-binding domain"/>
    <property type="match status" value="1"/>
</dbReference>
<dbReference type="PANTHER" id="PTHR44688:SF16">
    <property type="entry name" value="DNA-BINDING TRANSCRIPTIONAL ACTIVATOR DEVR_DOSR"/>
    <property type="match status" value="1"/>
</dbReference>
<evidence type="ECO:0000256" key="3">
    <source>
        <dbReference type="ARBA" id="ARBA00023163"/>
    </source>
</evidence>
<sequence length="824" mass="96164">MQKKKEFKKAYYFSDKLKERLSQIPYYPLTIVEAPSGFGKTTAVREYLRKELPDATCEWYTCLSEPIFVAWLRICNLFNCVDSESAEEMKRLRIPKMETLFDIENILQNLNCQKETYLVIDNYQLMDCNVHQELISAFSMHKNPNLHMIFITQQLPFHEQLFIHNDNIYLIKAPAFLFDKNSITSLFRMEGLRIKKEELESLSSSSEGWISAIRLQMVNYKETGRFVYSADIEQLVETAVWNRLTPVEKDFLLRVSVLDCFTARQAVSMLDEEFNPNTIETALKASDFIRYTPDNRQFIIHNILLDYLRSRFYHCQTKEYQSKAYRKAGVSCVIEAKYCSAAEFFYKVKDYDAILSMPLSCEYFYNYQDKYVPEVFEALINECPEETLCKYPFTLLVLGHQTFAAGQYGAYLKICELLKFIIRKGKGFESDEIREIKGEYIYLVSMMDFNDITKMMESQRNAWETLGKPLKIINRKSIYGYASPSILNLYWREVGTLEDTLQKMDEASFTYLKLTGGRGAGAQSILRAEAMLMRGEDDEAEILCYKALYDAKSFGQIGICLSAELVLARIAILRGNEGSYFTAVRNIQGYDKESSNPSIQHMVEYCMSIIGFVLGIKDYIATWFYDMQSIKKTLYAPIVPMAQVLNLWLLLMDKRYNEFYAACRFAMDTSSNMTGNIKFIMPQMYQLIFLAILKRNNGKQLESWKYLREAFDIALPDQIYLPFAQEECMKYFLNELGSTDFTFLITLCERQQKGRDVIRKAILHKKSPLTPREREIALLFKDRMSRKEIADKLYISEETVKSTLKAVYSKLEIHSRRELNTKDF</sequence>
<dbReference type="PANTHER" id="PTHR44688">
    <property type="entry name" value="DNA-BINDING TRANSCRIPTIONAL ACTIVATOR DEVR_DOSR"/>
    <property type="match status" value="1"/>
</dbReference>
<protein>
    <submittedName>
        <fullName evidence="5">Helix-turn-helix transcriptional regulator</fullName>
    </submittedName>
</protein>
<dbReference type="EMBL" id="JACRTG010000018">
    <property type="protein sequence ID" value="MBC8588212.1"/>
    <property type="molecule type" value="Genomic_DNA"/>
</dbReference>
<keyword evidence="6" id="KW-1185">Reference proteome</keyword>
<dbReference type="GO" id="GO:0003677">
    <property type="term" value="F:DNA binding"/>
    <property type="evidence" value="ECO:0007669"/>
    <property type="project" value="UniProtKB-KW"/>
</dbReference>
<comment type="caution">
    <text evidence="5">The sequence shown here is derived from an EMBL/GenBank/DDBJ whole genome shotgun (WGS) entry which is preliminary data.</text>
</comment>
<evidence type="ECO:0000256" key="1">
    <source>
        <dbReference type="ARBA" id="ARBA00023015"/>
    </source>
</evidence>
<dbReference type="Pfam" id="PF00196">
    <property type="entry name" value="GerE"/>
    <property type="match status" value="1"/>
</dbReference>
<keyword evidence="1" id="KW-0805">Transcription regulation</keyword>
<dbReference type="CDD" id="cd06170">
    <property type="entry name" value="LuxR_C_like"/>
    <property type="match status" value="1"/>
</dbReference>
<dbReference type="InterPro" id="IPR000792">
    <property type="entry name" value="Tscrpt_reg_LuxR_C"/>
</dbReference>
<dbReference type="RefSeq" id="WP_262429662.1">
    <property type="nucleotide sequence ID" value="NZ_JACRTG010000018.1"/>
</dbReference>
<dbReference type="SMART" id="SM00421">
    <property type="entry name" value="HTH_LUXR"/>
    <property type="match status" value="1"/>
</dbReference>